<keyword evidence="13" id="KW-1185">Reference proteome</keyword>
<evidence type="ECO:0000256" key="7">
    <source>
        <dbReference type="ARBA" id="ARBA00023015"/>
    </source>
</evidence>
<evidence type="ECO:0000256" key="10">
    <source>
        <dbReference type="SAM" id="MobiDB-lite"/>
    </source>
</evidence>
<dbReference type="InterPro" id="IPR017907">
    <property type="entry name" value="Znf_RING_CS"/>
</dbReference>
<dbReference type="EC" id="2.3.2.27" evidence="2"/>
<comment type="catalytic activity">
    <reaction evidence="1">
        <text>S-ubiquitinyl-[E2 ubiquitin-conjugating enzyme]-L-cysteine + [acceptor protein]-L-lysine = [E2 ubiquitin-conjugating enzyme]-L-cysteine + N(6)-ubiquitinyl-[acceptor protein]-L-lysine.</text>
        <dbReference type="EC" id="2.3.2.27"/>
    </reaction>
</comment>
<dbReference type="PROSITE" id="PS00518">
    <property type="entry name" value="ZF_RING_1"/>
    <property type="match status" value="1"/>
</dbReference>
<dbReference type="GO" id="GO:0006513">
    <property type="term" value="P:protein monoubiquitination"/>
    <property type="evidence" value="ECO:0007669"/>
    <property type="project" value="TreeGrafter"/>
</dbReference>
<dbReference type="InterPro" id="IPR001841">
    <property type="entry name" value="Znf_RING"/>
</dbReference>
<reference evidence="12" key="1">
    <citation type="submission" date="2025-08" db="UniProtKB">
        <authorList>
            <consortium name="Ensembl"/>
        </authorList>
    </citation>
    <scope>IDENTIFICATION</scope>
</reference>
<keyword evidence="3" id="KW-0808">Transferase</keyword>
<feature type="domain" description="RING-type" evidence="11">
    <location>
        <begin position="36"/>
        <end position="75"/>
    </location>
</feature>
<evidence type="ECO:0000256" key="6">
    <source>
        <dbReference type="ARBA" id="ARBA00022833"/>
    </source>
</evidence>
<evidence type="ECO:0000256" key="3">
    <source>
        <dbReference type="ARBA" id="ARBA00022679"/>
    </source>
</evidence>
<feature type="region of interest" description="Disordered" evidence="10">
    <location>
        <begin position="1"/>
        <end position="20"/>
    </location>
</feature>
<evidence type="ECO:0000256" key="9">
    <source>
        <dbReference type="PROSITE-ProRule" id="PRU00175"/>
    </source>
</evidence>
<evidence type="ECO:0000256" key="4">
    <source>
        <dbReference type="ARBA" id="ARBA00022723"/>
    </source>
</evidence>
<protein>
    <recommendedName>
        <fullName evidence="2">RING-type E3 ubiquitin transferase</fullName>
        <ecNumber evidence="2">2.3.2.27</ecNumber>
    </recommendedName>
</protein>
<evidence type="ECO:0000313" key="12">
    <source>
        <dbReference type="Ensembl" id="ENSMCSP00000023017.1"/>
    </source>
</evidence>
<proteinExistence type="predicted"/>
<dbReference type="AlphaFoldDB" id="A0A8C5UJP8"/>
<dbReference type="GO" id="GO:0008270">
    <property type="term" value="F:zinc ion binding"/>
    <property type="evidence" value="ECO:0007669"/>
    <property type="project" value="UniProtKB-KW"/>
</dbReference>
<dbReference type="Proteomes" id="UP000694560">
    <property type="component" value="Unplaced"/>
</dbReference>
<evidence type="ECO:0000256" key="2">
    <source>
        <dbReference type="ARBA" id="ARBA00012483"/>
    </source>
</evidence>
<dbReference type="SMART" id="SM00184">
    <property type="entry name" value="RING"/>
    <property type="match status" value="1"/>
</dbReference>
<keyword evidence="6" id="KW-0862">Zinc</keyword>
<dbReference type="SUPFAM" id="SSF57850">
    <property type="entry name" value="RING/U-box"/>
    <property type="match status" value="1"/>
</dbReference>
<dbReference type="InterPro" id="IPR013083">
    <property type="entry name" value="Znf_RING/FYVE/PHD"/>
</dbReference>
<dbReference type="PANTHER" id="PTHR46077:SF1">
    <property type="entry name" value="TOP1 BINDING ARGININE_SERINE RICH PROTEIN, E3 UBIQUITIN LIGASE"/>
    <property type="match status" value="1"/>
</dbReference>
<keyword evidence="8" id="KW-0804">Transcription</keyword>
<dbReference type="PANTHER" id="PTHR46077">
    <property type="entry name" value="E3 UBIQUITIN-PROTEIN LIGASE TOPORS"/>
    <property type="match status" value="1"/>
</dbReference>
<sequence>MASTAREDTGQSSSAASDGSLRQHPMAAALEADSQCPICLGPMKRPAYVTYCMHKFCFRCILQWARARDNCPVCRQPMQQLLYAVRGDSDYKEFNVIPIYKRGTRKWNKMEWNAMEGREDSLGGGDLQFSCSPTISPLEG</sequence>
<dbReference type="Ensembl" id="ENSMCST00000023599.1">
    <property type="protein sequence ID" value="ENSMCSP00000023017.1"/>
    <property type="gene ID" value="ENSMCSG00000016007.1"/>
</dbReference>
<keyword evidence="5 9" id="KW-0863">Zinc-finger</keyword>
<evidence type="ECO:0000259" key="11">
    <source>
        <dbReference type="PROSITE" id="PS50089"/>
    </source>
</evidence>
<dbReference type="OrthoDB" id="9215976at2759"/>
<evidence type="ECO:0000313" key="13">
    <source>
        <dbReference type="Proteomes" id="UP000694560"/>
    </source>
</evidence>
<evidence type="ECO:0000256" key="1">
    <source>
        <dbReference type="ARBA" id="ARBA00000900"/>
    </source>
</evidence>
<dbReference type="GO" id="GO:0061630">
    <property type="term" value="F:ubiquitin protein ligase activity"/>
    <property type="evidence" value="ECO:0007669"/>
    <property type="project" value="UniProtKB-EC"/>
</dbReference>
<keyword evidence="4" id="KW-0479">Metal-binding</keyword>
<dbReference type="PROSITE" id="PS50089">
    <property type="entry name" value="ZF_RING_2"/>
    <property type="match status" value="1"/>
</dbReference>
<dbReference type="Pfam" id="PF13923">
    <property type="entry name" value="zf-C3HC4_2"/>
    <property type="match status" value="1"/>
</dbReference>
<organism evidence="12 13">
    <name type="scientific">Malurus cyaneus samueli</name>
    <dbReference type="NCBI Taxonomy" id="2593467"/>
    <lineage>
        <taxon>Eukaryota</taxon>
        <taxon>Metazoa</taxon>
        <taxon>Chordata</taxon>
        <taxon>Craniata</taxon>
        <taxon>Vertebrata</taxon>
        <taxon>Euteleostomi</taxon>
        <taxon>Archelosauria</taxon>
        <taxon>Archosauria</taxon>
        <taxon>Dinosauria</taxon>
        <taxon>Saurischia</taxon>
        <taxon>Theropoda</taxon>
        <taxon>Coelurosauria</taxon>
        <taxon>Aves</taxon>
        <taxon>Neognathae</taxon>
        <taxon>Neoaves</taxon>
        <taxon>Telluraves</taxon>
        <taxon>Australaves</taxon>
        <taxon>Passeriformes</taxon>
        <taxon>Meliphagoidea</taxon>
        <taxon>Maluridae</taxon>
        <taxon>Malurus</taxon>
    </lineage>
</organism>
<dbReference type="GO" id="GO:0000209">
    <property type="term" value="P:protein polyubiquitination"/>
    <property type="evidence" value="ECO:0007669"/>
    <property type="project" value="TreeGrafter"/>
</dbReference>
<reference evidence="12" key="2">
    <citation type="submission" date="2025-09" db="UniProtKB">
        <authorList>
            <consortium name="Ensembl"/>
        </authorList>
    </citation>
    <scope>IDENTIFICATION</scope>
</reference>
<name>A0A8C5UJP8_9PASS</name>
<evidence type="ECO:0000256" key="8">
    <source>
        <dbReference type="ARBA" id="ARBA00023163"/>
    </source>
</evidence>
<accession>A0A8C5UJP8</accession>
<evidence type="ECO:0000256" key="5">
    <source>
        <dbReference type="ARBA" id="ARBA00022771"/>
    </source>
</evidence>
<dbReference type="Gene3D" id="3.30.40.10">
    <property type="entry name" value="Zinc/RING finger domain, C3HC4 (zinc finger)"/>
    <property type="match status" value="1"/>
</dbReference>
<keyword evidence="7" id="KW-0805">Transcription regulation</keyword>